<proteinExistence type="predicted"/>
<evidence type="ECO:0000313" key="8">
    <source>
        <dbReference type="EMBL" id="CAH2237785.1"/>
    </source>
</evidence>
<dbReference type="OrthoDB" id="6159439at2759"/>
<evidence type="ECO:0000256" key="3">
    <source>
        <dbReference type="ARBA" id="ARBA00023155"/>
    </source>
</evidence>
<name>A0A8S4RMH1_9NEOP</name>
<dbReference type="PANTHER" id="PTHR24333:SF8">
    <property type="entry name" value="HOMEOBOX PROTEIN CEH-62"/>
    <property type="match status" value="1"/>
</dbReference>
<gene>
    <name evidence="8" type="primary">jg24125</name>
    <name evidence="8" type="ORF">PAEG_LOCUS14972</name>
</gene>
<dbReference type="EMBL" id="CAKXAJ010025287">
    <property type="protein sequence ID" value="CAH2237785.1"/>
    <property type="molecule type" value="Genomic_DNA"/>
</dbReference>
<dbReference type="SMART" id="SM00389">
    <property type="entry name" value="HOX"/>
    <property type="match status" value="1"/>
</dbReference>
<dbReference type="InterPro" id="IPR009057">
    <property type="entry name" value="Homeodomain-like_sf"/>
</dbReference>
<sequence length="394" mass="44546">MKYMLFKQLKSEKNLKISQEATQMAAKESQNDIVKSKYVQNCISKKSKRFRSAFTTEQINYLEQEYKKFPYIGSGNRKEVSNKLNIPERAVKIWFQNRRMKEKKECGNKEVEVKDLTKDSTKFINEPLNKACNWQSINNDHRCSLIEQAKRNEINFSMKPFAPITTAANGMMPSDLRLRSSYKPTIIHTEIAGVSTKKFNNTPFSTMKNLINADLKMPEAFQKVKNTPNVTPIAISKPRKVCTTSSKNKNKGRTSYCPLANSYLNINQDMPQDLSSRSMKNKLHSKKPHYPVNSISGFMPMHLQNSYSSSALTTGNVIWKPVNMLSTLPVPQPSSVSIGIPQNSARVHVVNNHVSNTCSCSCNCHGSSIRGFGQVNARAHPQYILAIPFSNPPK</sequence>
<dbReference type="GO" id="GO:0005634">
    <property type="term" value="C:nucleus"/>
    <property type="evidence" value="ECO:0007669"/>
    <property type="project" value="UniProtKB-SubCell"/>
</dbReference>
<evidence type="ECO:0000256" key="4">
    <source>
        <dbReference type="ARBA" id="ARBA00023242"/>
    </source>
</evidence>
<dbReference type="AlphaFoldDB" id="A0A8S4RMH1"/>
<evidence type="ECO:0000256" key="1">
    <source>
        <dbReference type="ARBA" id="ARBA00004123"/>
    </source>
</evidence>
<keyword evidence="2 5" id="KW-0238">DNA-binding</keyword>
<evidence type="ECO:0000259" key="7">
    <source>
        <dbReference type="PROSITE" id="PS50071"/>
    </source>
</evidence>
<accession>A0A8S4RMH1</accession>
<comment type="caution">
    <text evidence="8">The sequence shown here is derived from an EMBL/GenBank/DDBJ whole genome shotgun (WGS) entry which is preliminary data.</text>
</comment>
<evidence type="ECO:0000313" key="9">
    <source>
        <dbReference type="Proteomes" id="UP000838756"/>
    </source>
</evidence>
<evidence type="ECO:0000256" key="2">
    <source>
        <dbReference type="ARBA" id="ARBA00023125"/>
    </source>
</evidence>
<feature type="domain" description="Homeobox" evidence="7">
    <location>
        <begin position="45"/>
        <end position="105"/>
    </location>
</feature>
<evidence type="ECO:0000256" key="6">
    <source>
        <dbReference type="RuleBase" id="RU000682"/>
    </source>
</evidence>
<keyword evidence="4 5" id="KW-0539">Nucleus</keyword>
<dbReference type="GO" id="GO:0003677">
    <property type="term" value="F:DNA binding"/>
    <property type="evidence" value="ECO:0007669"/>
    <property type="project" value="UniProtKB-UniRule"/>
</dbReference>
<comment type="subcellular location">
    <subcellularLocation>
        <location evidence="1 5 6">Nucleus</location>
    </subcellularLocation>
</comment>
<organism evidence="8 9">
    <name type="scientific">Pararge aegeria aegeria</name>
    <dbReference type="NCBI Taxonomy" id="348720"/>
    <lineage>
        <taxon>Eukaryota</taxon>
        <taxon>Metazoa</taxon>
        <taxon>Ecdysozoa</taxon>
        <taxon>Arthropoda</taxon>
        <taxon>Hexapoda</taxon>
        <taxon>Insecta</taxon>
        <taxon>Pterygota</taxon>
        <taxon>Neoptera</taxon>
        <taxon>Endopterygota</taxon>
        <taxon>Lepidoptera</taxon>
        <taxon>Glossata</taxon>
        <taxon>Ditrysia</taxon>
        <taxon>Papilionoidea</taxon>
        <taxon>Nymphalidae</taxon>
        <taxon>Satyrinae</taxon>
        <taxon>Satyrini</taxon>
        <taxon>Parargina</taxon>
        <taxon>Pararge</taxon>
    </lineage>
</organism>
<keyword evidence="9" id="KW-1185">Reference proteome</keyword>
<dbReference type="Proteomes" id="UP000838756">
    <property type="component" value="Unassembled WGS sequence"/>
</dbReference>
<reference evidence="8" key="1">
    <citation type="submission" date="2022-03" db="EMBL/GenBank/DDBJ databases">
        <authorList>
            <person name="Lindestad O."/>
        </authorList>
    </citation>
    <scope>NUCLEOTIDE SEQUENCE</scope>
</reference>
<dbReference type="SUPFAM" id="SSF46689">
    <property type="entry name" value="Homeodomain-like"/>
    <property type="match status" value="1"/>
</dbReference>
<dbReference type="Pfam" id="PF00046">
    <property type="entry name" value="Homeodomain"/>
    <property type="match status" value="1"/>
</dbReference>
<dbReference type="PANTHER" id="PTHR24333">
    <property type="entry name" value="HOMEO BOX HB9 LIKE A-RELATED"/>
    <property type="match status" value="1"/>
</dbReference>
<protein>
    <submittedName>
        <fullName evidence="8">Jg24125 protein</fullName>
    </submittedName>
</protein>
<feature type="DNA-binding region" description="Homeobox" evidence="5">
    <location>
        <begin position="47"/>
        <end position="106"/>
    </location>
</feature>
<dbReference type="GO" id="GO:0000981">
    <property type="term" value="F:DNA-binding transcription factor activity, RNA polymerase II-specific"/>
    <property type="evidence" value="ECO:0007669"/>
    <property type="project" value="InterPro"/>
</dbReference>
<dbReference type="InterPro" id="IPR050848">
    <property type="entry name" value="Homeobox_TF"/>
</dbReference>
<dbReference type="PROSITE" id="PS50071">
    <property type="entry name" value="HOMEOBOX_2"/>
    <property type="match status" value="1"/>
</dbReference>
<dbReference type="InterPro" id="IPR017970">
    <property type="entry name" value="Homeobox_CS"/>
</dbReference>
<dbReference type="Gene3D" id="1.10.10.60">
    <property type="entry name" value="Homeodomain-like"/>
    <property type="match status" value="1"/>
</dbReference>
<dbReference type="CDD" id="cd00086">
    <property type="entry name" value="homeodomain"/>
    <property type="match status" value="1"/>
</dbReference>
<evidence type="ECO:0000256" key="5">
    <source>
        <dbReference type="PROSITE-ProRule" id="PRU00108"/>
    </source>
</evidence>
<dbReference type="InterPro" id="IPR001356">
    <property type="entry name" value="HD"/>
</dbReference>
<keyword evidence="3 5" id="KW-0371">Homeobox</keyword>
<dbReference type="PROSITE" id="PS00027">
    <property type="entry name" value="HOMEOBOX_1"/>
    <property type="match status" value="1"/>
</dbReference>